<evidence type="ECO:0000256" key="3">
    <source>
        <dbReference type="ARBA" id="ARBA00022452"/>
    </source>
</evidence>
<keyword evidence="4" id="KW-0812">Transmembrane</keyword>
<name>A0A2S4HF72_9GAMM</name>
<dbReference type="GO" id="GO:0009279">
    <property type="term" value="C:cell outer membrane"/>
    <property type="evidence" value="ECO:0007669"/>
    <property type="project" value="UniProtKB-SubCell"/>
</dbReference>
<organism evidence="10 11">
    <name type="scientific">Zhongshania marina</name>
    <dbReference type="NCBI Taxonomy" id="2304603"/>
    <lineage>
        <taxon>Bacteria</taxon>
        <taxon>Pseudomonadati</taxon>
        <taxon>Pseudomonadota</taxon>
        <taxon>Gammaproteobacteria</taxon>
        <taxon>Cellvibrionales</taxon>
        <taxon>Spongiibacteraceae</taxon>
        <taxon>Zhongshania</taxon>
    </lineage>
</organism>
<dbReference type="Pfam" id="PF07715">
    <property type="entry name" value="Plug"/>
    <property type="match status" value="1"/>
</dbReference>
<dbReference type="Gene3D" id="2.40.170.20">
    <property type="entry name" value="TonB-dependent receptor, beta-barrel domain"/>
    <property type="match status" value="1"/>
</dbReference>
<keyword evidence="2" id="KW-0813">Transport</keyword>
<evidence type="ECO:0000256" key="4">
    <source>
        <dbReference type="ARBA" id="ARBA00022692"/>
    </source>
</evidence>
<keyword evidence="6" id="KW-0472">Membrane</keyword>
<dbReference type="AlphaFoldDB" id="A0A2S4HF72"/>
<evidence type="ECO:0000256" key="6">
    <source>
        <dbReference type="ARBA" id="ARBA00023136"/>
    </source>
</evidence>
<gene>
    <name evidence="10" type="ORF">C0068_10575</name>
</gene>
<accession>A0A2S4HF72</accession>
<dbReference type="InterPro" id="IPR012910">
    <property type="entry name" value="Plug_dom"/>
</dbReference>
<dbReference type="GO" id="GO:0044718">
    <property type="term" value="P:siderophore transmembrane transport"/>
    <property type="evidence" value="ECO:0007669"/>
    <property type="project" value="TreeGrafter"/>
</dbReference>
<dbReference type="InterPro" id="IPR039426">
    <property type="entry name" value="TonB-dep_rcpt-like"/>
</dbReference>
<feature type="domain" description="TonB-dependent receptor plug" evidence="9">
    <location>
        <begin position="61"/>
        <end position="139"/>
    </location>
</feature>
<feature type="chain" id="PRO_5015577488" description="TonB-dependent receptor plug domain-containing protein" evidence="8">
    <location>
        <begin position="22"/>
        <end position="716"/>
    </location>
</feature>
<keyword evidence="7" id="KW-0998">Cell outer membrane</keyword>
<dbReference type="EMBL" id="PQGG01000026">
    <property type="protein sequence ID" value="POP52645.1"/>
    <property type="molecule type" value="Genomic_DNA"/>
</dbReference>
<evidence type="ECO:0000256" key="1">
    <source>
        <dbReference type="ARBA" id="ARBA00004571"/>
    </source>
</evidence>
<proteinExistence type="predicted"/>
<dbReference type="PANTHER" id="PTHR30069:SF29">
    <property type="entry name" value="HEMOGLOBIN AND HEMOGLOBIN-HAPTOGLOBIN-BINDING PROTEIN 1-RELATED"/>
    <property type="match status" value="1"/>
</dbReference>
<evidence type="ECO:0000256" key="7">
    <source>
        <dbReference type="ARBA" id="ARBA00023237"/>
    </source>
</evidence>
<dbReference type="OrthoDB" id="9145970at2"/>
<reference evidence="10" key="1">
    <citation type="submission" date="2018-01" db="EMBL/GenBank/DDBJ databases">
        <authorList>
            <person name="Yu X.-D."/>
        </authorList>
    </citation>
    <scope>NUCLEOTIDE SEQUENCE</scope>
    <source>
        <strain evidence="10">ZX-21</strain>
    </source>
</reference>
<dbReference type="GO" id="GO:0015344">
    <property type="term" value="F:siderophore uptake transmembrane transporter activity"/>
    <property type="evidence" value="ECO:0007669"/>
    <property type="project" value="TreeGrafter"/>
</dbReference>
<evidence type="ECO:0000256" key="8">
    <source>
        <dbReference type="SAM" id="SignalP"/>
    </source>
</evidence>
<dbReference type="Proteomes" id="UP000237222">
    <property type="component" value="Unassembled WGS sequence"/>
</dbReference>
<comment type="caution">
    <text evidence="10">The sequence shown here is derived from an EMBL/GenBank/DDBJ whole genome shotgun (WGS) entry which is preliminary data.</text>
</comment>
<evidence type="ECO:0000259" key="9">
    <source>
        <dbReference type="Pfam" id="PF07715"/>
    </source>
</evidence>
<dbReference type="InterPro" id="IPR036942">
    <property type="entry name" value="Beta-barrel_TonB_sf"/>
</dbReference>
<evidence type="ECO:0000313" key="10">
    <source>
        <dbReference type="EMBL" id="POP52645.1"/>
    </source>
</evidence>
<protein>
    <recommendedName>
        <fullName evidence="9">TonB-dependent receptor plug domain-containing protein</fullName>
    </recommendedName>
</protein>
<evidence type="ECO:0000313" key="11">
    <source>
        <dbReference type="Proteomes" id="UP000237222"/>
    </source>
</evidence>
<dbReference type="SUPFAM" id="SSF56935">
    <property type="entry name" value="Porins"/>
    <property type="match status" value="1"/>
</dbReference>
<evidence type="ECO:0000256" key="5">
    <source>
        <dbReference type="ARBA" id="ARBA00022729"/>
    </source>
</evidence>
<dbReference type="PANTHER" id="PTHR30069">
    <property type="entry name" value="TONB-DEPENDENT OUTER MEMBRANE RECEPTOR"/>
    <property type="match status" value="1"/>
</dbReference>
<sequence>MEAFKLTVFGLLFLTPALAAAENERGKSGTLEEVIVTGLKRQDTTKISEESRQLFSIAGAADDPLQAIYSLPGVTFSSGGEPVIRGSGAEDNIYYIDSIPAEYLFHVFGNSIFNKNLIQRFELYSGAFPSRYGNATGGVIDVTLRDPRHEEFSTTISASFLLTGVLFEGQLSENSAFYASYRRSLLDQFDTDSLTEDEDGVSITDFPVAQDYQVKYRWDVNRKNSLSFIAAGAEDDLQAEADSNNDYVARDPDLAGPLSYDQGFHSQSVVWSWSSDSSVKEANLIVSHIDEFLNLDYGNEQTVNTPADRYVIRFDYGQAISDKHHLTFGVNTSTSKYDFEIAAKIPTCSDFESDCSTADAEFITLNDEVTVKTKDAYIEDVISLNTKHTVTVAAHYTSYDYLETSQIEPRLRWEYQANDNLKSYAAFGMHSQSPELAEIIDGVGNANLDVEKAKHLVLGLEKFLSVDWLFRAELYYKQLNNVVINIQPSEPDFAERYSNDAEGNAYGIEFFLKKELSDKWYGWAALSFGKTERKDLRSGDTSPFEYDKPVIFNIAVNYQLNDFWNVGATWTYQSGALYTPVVGLDTSNQTSPNLLELLLQNPAGGLLGAITDLLDQVNLIGVADPIYGRFNSERLPDYHRLDLRAEYTKPSENGRYWKFYIDVLNAYDQDNVEGYEYSPTDRDPLSYTPAGYGENIPVAAEHGIGIFPSLGFEVRY</sequence>
<dbReference type="Gene3D" id="2.170.130.10">
    <property type="entry name" value="TonB-dependent receptor, plug domain"/>
    <property type="match status" value="1"/>
</dbReference>
<evidence type="ECO:0000256" key="2">
    <source>
        <dbReference type="ARBA" id="ARBA00022448"/>
    </source>
</evidence>
<dbReference type="RefSeq" id="WP_103684463.1">
    <property type="nucleotide sequence ID" value="NZ_PQGG01000026.1"/>
</dbReference>
<keyword evidence="5 8" id="KW-0732">Signal</keyword>
<feature type="signal peptide" evidence="8">
    <location>
        <begin position="1"/>
        <end position="21"/>
    </location>
</feature>
<keyword evidence="3" id="KW-1134">Transmembrane beta strand</keyword>
<comment type="subcellular location">
    <subcellularLocation>
        <location evidence="1">Cell outer membrane</location>
        <topology evidence="1">Multi-pass membrane protein</topology>
    </subcellularLocation>
</comment>
<dbReference type="InterPro" id="IPR037066">
    <property type="entry name" value="Plug_dom_sf"/>
</dbReference>